<sequence>MPPAAAVVGHHRVVPLGPTPVVQPPPPTTMVSETFAKDAILAWFRGEFAAANAIIDALCNHITQLEGGGSEYESVFAAIHRRRLNWIPILQMQKYCSIAEVTLDLKKVAEIKMKEKEEEFTVSKECDTQVNETSSHSVESYENGGSELVYGDDSPESEITDTGPLIQPVLESVEFCSNHEDCEARNAHIKMTKGFVSKEPVKGHMVNVVRGLKLYEDIFTPNEISKLNGLVNELRVAGQNGALSGETFILFNQQVKGNKREMIQLGTPIFGHVKEEALCQKSNIEPIPALLQGVIDHLIQWNLISESRRPNSCVINYFDEGEYSQPFVKPPHLEQPVSTLLLSESMMAFGRALVSDSDGNYKGSFKLSLKEGSLLVMRGNSADIARHALCSSASKRFVITFFKVITEMNSFVSDQIPPLTKAMTLWQPGVPTRCSTADGAANGYKIMDAIPKWGLLRAPEVMLDPVRPMILSPRRIPTGGTGVFLPLSRKPAKHVPPRAQKRRFLELPSPWDSPKSESSSEASMEV</sequence>
<name>A0A1U8HAA0_CAPAN</name>
<dbReference type="GO" id="GO:0032451">
    <property type="term" value="F:demethylase activity"/>
    <property type="evidence" value="ECO:0007669"/>
    <property type="project" value="InterPro"/>
</dbReference>
<reference evidence="3 4" key="1">
    <citation type="journal article" date="2014" name="Nat. Genet.">
        <title>Genome sequence of the hot pepper provides insights into the evolution of pungency in Capsicum species.</title>
        <authorList>
            <person name="Kim S."/>
            <person name="Park M."/>
            <person name="Yeom S.I."/>
            <person name="Kim Y.M."/>
            <person name="Lee J.M."/>
            <person name="Lee H.A."/>
            <person name="Seo E."/>
            <person name="Choi J."/>
            <person name="Cheong K."/>
            <person name="Kim K.T."/>
            <person name="Jung K."/>
            <person name="Lee G.W."/>
            <person name="Oh S.K."/>
            <person name="Bae C."/>
            <person name="Kim S.B."/>
            <person name="Lee H.Y."/>
            <person name="Kim S.Y."/>
            <person name="Kim M.S."/>
            <person name="Kang B.C."/>
            <person name="Jo Y.D."/>
            <person name="Yang H.B."/>
            <person name="Jeong H.J."/>
            <person name="Kang W.H."/>
            <person name="Kwon J.K."/>
            <person name="Shin C."/>
            <person name="Lim J.Y."/>
            <person name="Park J.H."/>
            <person name="Huh J.H."/>
            <person name="Kim J.S."/>
            <person name="Kim B.D."/>
            <person name="Cohen O."/>
            <person name="Paran I."/>
            <person name="Suh M.C."/>
            <person name="Lee S.B."/>
            <person name="Kim Y.K."/>
            <person name="Shin Y."/>
            <person name="Noh S.J."/>
            <person name="Park J."/>
            <person name="Seo Y.S."/>
            <person name="Kwon S.Y."/>
            <person name="Kim H.A."/>
            <person name="Park J.M."/>
            <person name="Kim H.J."/>
            <person name="Choi S.B."/>
            <person name="Bosland P.W."/>
            <person name="Reeves G."/>
            <person name="Jo S.H."/>
            <person name="Lee B.W."/>
            <person name="Cho H.T."/>
            <person name="Choi H.S."/>
            <person name="Lee M.S."/>
            <person name="Yu Y."/>
            <person name="Do Choi Y."/>
            <person name="Park B.S."/>
            <person name="van Deynze A."/>
            <person name="Ashrafi H."/>
            <person name="Hill T."/>
            <person name="Kim W.T."/>
            <person name="Pai H.S."/>
            <person name="Ahn H.K."/>
            <person name="Yeam I."/>
            <person name="Giovannoni J.J."/>
            <person name="Rose J.K."/>
            <person name="Sorensen I."/>
            <person name="Lee S.J."/>
            <person name="Kim R.W."/>
            <person name="Choi I.Y."/>
            <person name="Choi B.S."/>
            <person name="Lim J.S."/>
            <person name="Lee Y.H."/>
            <person name="Choi D."/>
        </authorList>
    </citation>
    <scope>NUCLEOTIDE SEQUENCE [LARGE SCALE GENOMIC DNA]</scope>
    <source>
        <strain evidence="4">cv. CM334</strain>
    </source>
</reference>
<comment type="similarity">
    <text evidence="1">Belongs to the alkB family.</text>
</comment>
<dbReference type="InterPro" id="IPR037151">
    <property type="entry name" value="AlkB-like_sf"/>
</dbReference>
<comment type="caution">
    <text evidence="3">The sequence shown here is derived from an EMBL/GenBank/DDBJ whole genome shotgun (WGS) entry which is preliminary data.</text>
</comment>
<evidence type="ECO:0000313" key="3">
    <source>
        <dbReference type="EMBL" id="PHT80490.1"/>
    </source>
</evidence>
<accession>A0A1U8HAA0</accession>
<dbReference type="OrthoDB" id="1916097at2759"/>
<dbReference type="GO" id="GO:0003729">
    <property type="term" value="F:mRNA binding"/>
    <property type="evidence" value="ECO:0007669"/>
    <property type="project" value="InterPro"/>
</dbReference>
<protein>
    <recommendedName>
        <fullName evidence="5">Fe2OG dioxygenase domain-containing protein</fullName>
    </recommendedName>
</protein>
<dbReference type="PANTHER" id="PTHR31447">
    <property type="entry name" value="HYDROXYPROLINE-RICH GLYCOPROTEIN FAMILY PROTEIN-RELATED"/>
    <property type="match status" value="1"/>
</dbReference>
<dbReference type="STRING" id="4072.A0A1U8HAA0"/>
<evidence type="ECO:0008006" key="5">
    <source>
        <dbReference type="Google" id="ProtNLM"/>
    </source>
</evidence>
<feature type="compositionally biased region" description="Basic residues" evidence="2">
    <location>
        <begin position="490"/>
        <end position="502"/>
    </location>
</feature>
<dbReference type="OMA" id="FLPWNML"/>
<organism evidence="3 4">
    <name type="scientific">Capsicum annuum</name>
    <name type="common">Capsicum pepper</name>
    <dbReference type="NCBI Taxonomy" id="4072"/>
    <lineage>
        <taxon>Eukaryota</taxon>
        <taxon>Viridiplantae</taxon>
        <taxon>Streptophyta</taxon>
        <taxon>Embryophyta</taxon>
        <taxon>Tracheophyta</taxon>
        <taxon>Spermatophyta</taxon>
        <taxon>Magnoliopsida</taxon>
        <taxon>eudicotyledons</taxon>
        <taxon>Gunneridae</taxon>
        <taxon>Pentapetalae</taxon>
        <taxon>asterids</taxon>
        <taxon>lamiids</taxon>
        <taxon>Solanales</taxon>
        <taxon>Solanaceae</taxon>
        <taxon>Solanoideae</taxon>
        <taxon>Capsiceae</taxon>
        <taxon>Capsicum</taxon>
    </lineage>
</organism>
<evidence type="ECO:0000256" key="2">
    <source>
        <dbReference type="SAM" id="MobiDB-lite"/>
    </source>
</evidence>
<evidence type="ECO:0000313" key="4">
    <source>
        <dbReference type="Proteomes" id="UP000222542"/>
    </source>
</evidence>
<dbReference type="SMR" id="A0A1U8HAA0"/>
<feature type="region of interest" description="Disordered" evidence="2">
    <location>
        <begin position="487"/>
        <end position="526"/>
    </location>
</feature>
<dbReference type="EMBL" id="AYRZ02000006">
    <property type="protein sequence ID" value="PHT80490.1"/>
    <property type="molecule type" value="Genomic_DNA"/>
</dbReference>
<reference evidence="3 4" key="2">
    <citation type="journal article" date="2017" name="Genome Biol.">
        <title>New reference genome sequences of hot pepper reveal the massive evolution of plant disease-resistance genes by retroduplication.</title>
        <authorList>
            <person name="Kim S."/>
            <person name="Park J."/>
            <person name="Yeom S.I."/>
            <person name="Kim Y.M."/>
            <person name="Seo E."/>
            <person name="Kim K.T."/>
            <person name="Kim M.S."/>
            <person name="Lee J.M."/>
            <person name="Cheong K."/>
            <person name="Shin H.S."/>
            <person name="Kim S.B."/>
            <person name="Han K."/>
            <person name="Lee J."/>
            <person name="Park M."/>
            <person name="Lee H.A."/>
            <person name="Lee H.Y."/>
            <person name="Lee Y."/>
            <person name="Oh S."/>
            <person name="Lee J.H."/>
            <person name="Choi E."/>
            <person name="Choi E."/>
            <person name="Lee S.E."/>
            <person name="Jeon J."/>
            <person name="Kim H."/>
            <person name="Choi G."/>
            <person name="Song H."/>
            <person name="Lee J."/>
            <person name="Lee S.C."/>
            <person name="Kwon J.K."/>
            <person name="Lee H.Y."/>
            <person name="Koo N."/>
            <person name="Hong Y."/>
            <person name="Kim R.W."/>
            <person name="Kang W.H."/>
            <person name="Huh J.H."/>
            <person name="Kang B.C."/>
            <person name="Yang T.J."/>
            <person name="Lee Y.H."/>
            <person name="Bennetzen J.L."/>
            <person name="Choi D."/>
        </authorList>
    </citation>
    <scope>NUCLEOTIDE SEQUENCE [LARGE SCALE GENOMIC DNA]</scope>
    <source>
        <strain evidence="4">cv. CM334</strain>
    </source>
</reference>
<dbReference type="AlphaFoldDB" id="A0A1U8HAA0"/>
<feature type="region of interest" description="Disordered" evidence="2">
    <location>
        <begin position="124"/>
        <end position="143"/>
    </location>
</feature>
<keyword evidence="4" id="KW-1185">Reference proteome</keyword>
<dbReference type="KEGG" id="cann:107875247"/>
<gene>
    <name evidence="3" type="ORF">T459_18542</name>
</gene>
<dbReference type="Proteomes" id="UP000222542">
    <property type="component" value="Unassembled WGS sequence"/>
</dbReference>
<feature type="compositionally biased region" description="Low complexity" evidence="2">
    <location>
        <begin position="508"/>
        <end position="526"/>
    </location>
</feature>
<dbReference type="PANTHER" id="PTHR31447:SF20">
    <property type="entry name" value="FE2OG DIOXYGENASE DOMAIN-CONTAINING PROTEIN"/>
    <property type="match status" value="1"/>
</dbReference>
<evidence type="ECO:0000256" key="1">
    <source>
        <dbReference type="ARBA" id="ARBA00007879"/>
    </source>
</evidence>
<dbReference type="Gramene" id="PHT80490">
    <property type="protein sequence ID" value="PHT80490"/>
    <property type="gene ID" value="T459_18542"/>
</dbReference>
<dbReference type="SUPFAM" id="SSF51197">
    <property type="entry name" value="Clavaminate synthase-like"/>
    <property type="match status" value="1"/>
</dbReference>
<dbReference type="InterPro" id="IPR044842">
    <property type="entry name" value="ALKBH9B/ALKBH10B-like"/>
</dbReference>
<dbReference type="Gene3D" id="2.60.120.590">
    <property type="entry name" value="Alpha-ketoglutarate-dependent dioxygenase AlkB-like"/>
    <property type="match status" value="1"/>
</dbReference>
<feature type="compositionally biased region" description="Polar residues" evidence="2">
    <location>
        <begin position="128"/>
        <end position="140"/>
    </location>
</feature>
<dbReference type="GO" id="GO:0006402">
    <property type="term" value="P:mRNA catabolic process"/>
    <property type="evidence" value="ECO:0007669"/>
    <property type="project" value="InterPro"/>
</dbReference>
<proteinExistence type="inferred from homology"/>